<dbReference type="EMBL" id="ACPB03010473">
    <property type="status" value="NOT_ANNOTATED_CDS"/>
    <property type="molecule type" value="Genomic_DNA"/>
</dbReference>
<dbReference type="InParanoid" id="T1HRV1"/>
<keyword evidence="2" id="KW-1185">Reference proteome</keyword>
<proteinExistence type="predicted"/>
<evidence type="ECO:0000313" key="2">
    <source>
        <dbReference type="Proteomes" id="UP000015103"/>
    </source>
</evidence>
<reference evidence="1" key="1">
    <citation type="submission" date="2015-05" db="UniProtKB">
        <authorList>
            <consortium name="EnsemblMetazoa"/>
        </authorList>
    </citation>
    <scope>IDENTIFICATION</scope>
</reference>
<dbReference type="VEuPathDB" id="VectorBase:RPRC006771"/>
<name>T1HRV1_RHOPR</name>
<protein>
    <submittedName>
        <fullName evidence="1">Uncharacterized protein</fullName>
    </submittedName>
</protein>
<sequence length="159" mass="17594">MAVDPCTSATLGDGGNSMSVMKSHSVLFTNINGNKQQHEDRKEQVEKNGELVARVQQQLDKDGQNAEPHVKTSLDIPSRNVHRVVEHGPKGQRPPVMPFKQPEAKVALPPVLIFFQQEVYLECHAQELEATYVTPPKKLKSVHGAQIFLCLGNSTDFGQ</sequence>
<dbReference type="AlphaFoldDB" id="T1HRV1"/>
<dbReference type="EnsemblMetazoa" id="RPRC006771-RA">
    <property type="protein sequence ID" value="RPRC006771-PA"/>
    <property type="gene ID" value="RPRC006771"/>
</dbReference>
<evidence type="ECO:0000313" key="1">
    <source>
        <dbReference type="EnsemblMetazoa" id="RPRC006771-PA"/>
    </source>
</evidence>
<organism evidence="1 2">
    <name type="scientific">Rhodnius prolixus</name>
    <name type="common">Triatomid bug</name>
    <dbReference type="NCBI Taxonomy" id="13249"/>
    <lineage>
        <taxon>Eukaryota</taxon>
        <taxon>Metazoa</taxon>
        <taxon>Ecdysozoa</taxon>
        <taxon>Arthropoda</taxon>
        <taxon>Hexapoda</taxon>
        <taxon>Insecta</taxon>
        <taxon>Pterygota</taxon>
        <taxon>Neoptera</taxon>
        <taxon>Paraneoptera</taxon>
        <taxon>Hemiptera</taxon>
        <taxon>Heteroptera</taxon>
        <taxon>Panheteroptera</taxon>
        <taxon>Cimicomorpha</taxon>
        <taxon>Reduviidae</taxon>
        <taxon>Triatominae</taxon>
        <taxon>Rhodnius</taxon>
    </lineage>
</organism>
<accession>T1HRV1</accession>
<dbReference type="Proteomes" id="UP000015103">
    <property type="component" value="Unassembled WGS sequence"/>
</dbReference>
<dbReference type="HOGENOM" id="CLU_1662953_0_0_1"/>